<comment type="caution">
    <text evidence="3">The sequence shown here is derived from an EMBL/GenBank/DDBJ whole genome shotgun (WGS) entry which is preliminary data.</text>
</comment>
<dbReference type="AlphaFoldDB" id="A0AAW9Q014"/>
<evidence type="ECO:0000313" key="3">
    <source>
        <dbReference type="EMBL" id="MEF7612699.1"/>
    </source>
</evidence>
<dbReference type="EMBL" id="JAZIBG010000009">
    <property type="protein sequence ID" value="MEF7612699.1"/>
    <property type="molecule type" value="Genomic_DNA"/>
</dbReference>
<evidence type="ECO:0000256" key="2">
    <source>
        <dbReference type="SAM" id="SignalP"/>
    </source>
</evidence>
<gene>
    <name evidence="3" type="ORF">V4F39_02175</name>
</gene>
<evidence type="ECO:0000313" key="4">
    <source>
        <dbReference type="Proteomes" id="UP001336250"/>
    </source>
</evidence>
<keyword evidence="4" id="KW-1185">Reference proteome</keyword>
<keyword evidence="2" id="KW-0732">Signal</keyword>
<feature type="coiled-coil region" evidence="1">
    <location>
        <begin position="122"/>
        <end position="167"/>
    </location>
</feature>
<proteinExistence type="predicted"/>
<dbReference type="Gene3D" id="1.10.287.1490">
    <property type="match status" value="1"/>
</dbReference>
<dbReference type="Proteomes" id="UP001336250">
    <property type="component" value="Unassembled WGS sequence"/>
</dbReference>
<sequence length="213" mass="23024">MKRLSSLLFASLLFLPLVPAAQPAPGPNAQAPLLTRDQLRACMDRESRVEGGRADLAQRKAALDAQRAGIVELADELRGLKAEADAQQAAVARRNERMRALAGRIESFNERAGRPPADAAAREALLAEQAALKTESQALEADGPALKAAYEAAVEALNAKAQVHDERAGAWNGLQARLAADSRGLEEARQAWLRECADRRFREDDEKAIKAGR</sequence>
<organism evidence="3 4">
    <name type="scientific">Aquincola agrisoli</name>
    <dbReference type="NCBI Taxonomy" id="3119538"/>
    <lineage>
        <taxon>Bacteria</taxon>
        <taxon>Pseudomonadati</taxon>
        <taxon>Pseudomonadota</taxon>
        <taxon>Betaproteobacteria</taxon>
        <taxon>Burkholderiales</taxon>
        <taxon>Sphaerotilaceae</taxon>
        <taxon>Aquincola</taxon>
    </lineage>
</organism>
<name>A0AAW9Q014_9BURK</name>
<accession>A0AAW9Q014</accession>
<feature type="chain" id="PRO_5043813186" description="Chromosome partition protein Smc" evidence="2">
    <location>
        <begin position="21"/>
        <end position="213"/>
    </location>
</feature>
<dbReference type="RefSeq" id="WP_332287596.1">
    <property type="nucleotide sequence ID" value="NZ_JAZIBG010000009.1"/>
</dbReference>
<protein>
    <recommendedName>
        <fullName evidence="5">Chromosome partition protein Smc</fullName>
    </recommendedName>
</protein>
<feature type="coiled-coil region" evidence="1">
    <location>
        <begin position="63"/>
        <end position="90"/>
    </location>
</feature>
<keyword evidence="1" id="KW-0175">Coiled coil</keyword>
<reference evidence="3 4" key="1">
    <citation type="submission" date="2024-02" db="EMBL/GenBank/DDBJ databases">
        <title>Genome sequence of Aquincola sp. MAHUQ-54.</title>
        <authorList>
            <person name="Huq M.A."/>
        </authorList>
    </citation>
    <scope>NUCLEOTIDE SEQUENCE [LARGE SCALE GENOMIC DNA]</scope>
    <source>
        <strain evidence="3 4">MAHUQ-54</strain>
    </source>
</reference>
<evidence type="ECO:0008006" key="5">
    <source>
        <dbReference type="Google" id="ProtNLM"/>
    </source>
</evidence>
<feature type="signal peptide" evidence="2">
    <location>
        <begin position="1"/>
        <end position="20"/>
    </location>
</feature>
<evidence type="ECO:0000256" key="1">
    <source>
        <dbReference type="SAM" id="Coils"/>
    </source>
</evidence>